<organism evidence="1 2">
    <name type="scientific">Armillaria novae-zelandiae</name>
    <dbReference type="NCBI Taxonomy" id="153914"/>
    <lineage>
        <taxon>Eukaryota</taxon>
        <taxon>Fungi</taxon>
        <taxon>Dikarya</taxon>
        <taxon>Basidiomycota</taxon>
        <taxon>Agaricomycotina</taxon>
        <taxon>Agaricomycetes</taxon>
        <taxon>Agaricomycetidae</taxon>
        <taxon>Agaricales</taxon>
        <taxon>Marasmiineae</taxon>
        <taxon>Physalacriaceae</taxon>
        <taxon>Armillaria</taxon>
    </lineage>
</organism>
<evidence type="ECO:0000313" key="2">
    <source>
        <dbReference type="Proteomes" id="UP001175227"/>
    </source>
</evidence>
<dbReference type="Proteomes" id="UP001175227">
    <property type="component" value="Unassembled WGS sequence"/>
</dbReference>
<proteinExistence type="predicted"/>
<comment type="caution">
    <text evidence="1">The sequence shown here is derived from an EMBL/GenBank/DDBJ whole genome shotgun (WGS) entry which is preliminary data.</text>
</comment>
<gene>
    <name evidence="1" type="ORF">IW261DRAFT_650453</name>
</gene>
<dbReference type="EMBL" id="JAUEPR010000003">
    <property type="protein sequence ID" value="KAK0487860.1"/>
    <property type="molecule type" value="Genomic_DNA"/>
</dbReference>
<reference evidence="1" key="1">
    <citation type="submission" date="2023-06" db="EMBL/GenBank/DDBJ databases">
        <authorList>
            <consortium name="Lawrence Berkeley National Laboratory"/>
            <person name="Ahrendt S."/>
            <person name="Sahu N."/>
            <person name="Indic B."/>
            <person name="Wong-Bajracharya J."/>
            <person name="Merenyi Z."/>
            <person name="Ke H.-M."/>
            <person name="Monk M."/>
            <person name="Kocsube S."/>
            <person name="Drula E."/>
            <person name="Lipzen A."/>
            <person name="Balint B."/>
            <person name="Henrissat B."/>
            <person name="Andreopoulos B."/>
            <person name="Martin F.M."/>
            <person name="Harder C.B."/>
            <person name="Rigling D."/>
            <person name="Ford K.L."/>
            <person name="Foster G.D."/>
            <person name="Pangilinan J."/>
            <person name="Papanicolaou A."/>
            <person name="Barry K."/>
            <person name="LaButti K."/>
            <person name="Viragh M."/>
            <person name="Koriabine M."/>
            <person name="Yan M."/>
            <person name="Riley R."/>
            <person name="Champramary S."/>
            <person name="Plett K.L."/>
            <person name="Tsai I.J."/>
            <person name="Slot J."/>
            <person name="Sipos G."/>
            <person name="Plett J."/>
            <person name="Nagy L.G."/>
            <person name="Grigoriev I.V."/>
        </authorList>
    </citation>
    <scope>NUCLEOTIDE SEQUENCE</scope>
    <source>
        <strain evidence="1">ICMP 16352</strain>
    </source>
</reference>
<sequence>MSAKRRILVAFESEHIQERKKFIVQIGTSSSNETLINEIASYVSLEDPSNIVLELPGGFELRRQDGIDCIEDGEVVTARHSLQQPVQIDLKPPKSLTSSVPEASAIEPGRFRVRLITAKSARDYARQTPKEQGEHPNGVHCFQGLAISGNTTLYSLKTEACRVLGWGEYEEDNRCQHEPESACSCIIASEIEQYGLASTLHCRFTTNGSLCNNETCPYSHVSISGQSLLFNKRLKA</sequence>
<dbReference type="AlphaFoldDB" id="A0AA39UQ07"/>
<accession>A0AA39UQ07</accession>
<keyword evidence="2" id="KW-1185">Reference proteome</keyword>
<evidence type="ECO:0008006" key="3">
    <source>
        <dbReference type="Google" id="ProtNLM"/>
    </source>
</evidence>
<protein>
    <recommendedName>
        <fullName evidence="3">C3H1-type domain-containing protein</fullName>
    </recommendedName>
</protein>
<name>A0AA39UQ07_9AGAR</name>
<evidence type="ECO:0000313" key="1">
    <source>
        <dbReference type="EMBL" id="KAK0487860.1"/>
    </source>
</evidence>